<dbReference type="PANTHER" id="PTHR43390:SF1">
    <property type="entry name" value="CHLOROPLAST PROCESSING PEPTIDASE"/>
    <property type="match status" value="1"/>
</dbReference>
<evidence type="ECO:0000256" key="7">
    <source>
        <dbReference type="ARBA" id="ARBA00022692"/>
    </source>
</evidence>
<keyword evidence="6 12" id="KW-0645">Protease</keyword>
<feature type="active site" evidence="11">
    <location>
        <position position="80"/>
    </location>
</feature>
<evidence type="ECO:0000313" key="15">
    <source>
        <dbReference type="Proteomes" id="UP000245998"/>
    </source>
</evidence>
<dbReference type="NCBIfam" id="TIGR02227">
    <property type="entry name" value="sigpep_I_bact"/>
    <property type="match status" value="1"/>
</dbReference>
<dbReference type="InterPro" id="IPR019533">
    <property type="entry name" value="Peptidase_S26"/>
</dbReference>
<feature type="active site" evidence="11">
    <location>
        <position position="39"/>
    </location>
</feature>
<dbReference type="InterPro" id="IPR000223">
    <property type="entry name" value="Pept_S26A_signal_pept_1"/>
</dbReference>
<dbReference type="GO" id="GO:0004252">
    <property type="term" value="F:serine-type endopeptidase activity"/>
    <property type="evidence" value="ECO:0007669"/>
    <property type="project" value="InterPro"/>
</dbReference>
<dbReference type="PRINTS" id="PR00727">
    <property type="entry name" value="LEADERPTASE"/>
</dbReference>
<proteinExistence type="inferred from homology"/>
<reference evidence="14 15" key="1">
    <citation type="submission" date="2018-04" db="EMBL/GenBank/DDBJ databases">
        <title>Camelliibacillus theae gen. nov., sp. nov., isolated from Pu'er tea.</title>
        <authorList>
            <person name="Niu L."/>
        </authorList>
    </citation>
    <scope>NUCLEOTIDE SEQUENCE [LARGE SCALE GENOMIC DNA]</scope>
    <source>
        <strain evidence="14 15">T8</strain>
    </source>
</reference>
<dbReference type="Proteomes" id="UP000245998">
    <property type="component" value="Unassembled WGS sequence"/>
</dbReference>
<evidence type="ECO:0000256" key="1">
    <source>
        <dbReference type="ARBA" id="ARBA00000677"/>
    </source>
</evidence>
<dbReference type="EC" id="3.4.21.89" evidence="4 12"/>
<name>A0A2U1K226_9BACI</name>
<dbReference type="GO" id="GO:0006465">
    <property type="term" value="P:signal peptide processing"/>
    <property type="evidence" value="ECO:0007669"/>
    <property type="project" value="InterPro"/>
</dbReference>
<evidence type="ECO:0000256" key="2">
    <source>
        <dbReference type="ARBA" id="ARBA00004401"/>
    </source>
</evidence>
<evidence type="ECO:0000256" key="12">
    <source>
        <dbReference type="RuleBase" id="RU362042"/>
    </source>
</evidence>
<dbReference type="CDD" id="cd06530">
    <property type="entry name" value="S26_SPase_I"/>
    <property type="match status" value="1"/>
</dbReference>
<evidence type="ECO:0000256" key="5">
    <source>
        <dbReference type="ARBA" id="ARBA00022475"/>
    </source>
</evidence>
<evidence type="ECO:0000259" key="13">
    <source>
        <dbReference type="Pfam" id="PF10502"/>
    </source>
</evidence>
<organism evidence="14 15">
    <name type="scientific">Pueribacillus theae</name>
    <dbReference type="NCBI Taxonomy" id="2171751"/>
    <lineage>
        <taxon>Bacteria</taxon>
        <taxon>Bacillati</taxon>
        <taxon>Bacillota</taxon>
        <taxon>Bacilli</taxon>
        <taxon>Bacillales</taxon>
        <taxon>Bacillaceae</taxon>
        <taxon>Pueribacillus</taxon>
    </lineage>
</organism>
<keyword evidence="5" id="KW-1003">Cell membrane</keyword>
<evidence type="ECO:0000256" key="10">
    <source>
        <dbReference type="ARBA" id="ARBA00023136"/>
    </source>
</evidence>
<dbReference type="GO" id="GO:0009003">
    <property type="term" value="F:signal peptidase activity"/>
    <property type="evidence" value="ECO:0007669"/>
    <property type="project" value="UniProtKB-EC"/>
</dbReference>
<evidence type="ECO:0000256" key="6">
    <source>
        <dbReference type="ARBA" id="ARBA00022670"/>
    </source>
</evidence>
<dbReference type="EMBL" id="QCZG01000019">
    <property type="protein sequence ID" value="PWA11043.1"/>
    <property type="molecule type" value="Genomic_DNA"/>
</dbReference>
<keyword evidence="9 12" id="KW-1133">Transmembrane helix</keyword>
<sequence>MPNNEVRFIDWLKAAFISFLIVILVRHFLIANYIVHGESMMPTIEEGNRLIVNKIEYGFKEPSRFDLIVFHANSNEDYIKRVIGVAGDAIEYKDDQLFINGEAVEEPYLDEYKDQLFDTQLTEDFTLLEKTGRSTVPEGYLFVMGDNRRHSYDSRHIGFINKKEVVGIVDLRYWPIESFQTKFN</sequence>
<protein>
    <recommendedName>
        <fullName evidence="4 12">Signal peptidase I</fullName>
        <ecNumber evidence="4 12">3.4.21.89</ecNumber>
    </recommendedName>
</protein>
<dbReference type="FunFam" id="2.10.109.10:FF:000008">
    <property type="entry name" value="Signal peptidase I"/>
    <property type="match status" value="1"/>
</dbReference>
<keyword evidence="7 12" id="KW-0812">Transmembrane</keyword>
<keyword evidence="8 12" id="KW-0378">Hydrolase</keyword>
<comment type="similarity">
    <text evidence="3 12">Belongs to the peptidase S26 family.</text>
</comment>
<dbReference type="RefSeq" id="WP_116554775.1">
    <property type="nucleotide sequence ID" value="NZ_QCZG01000019.1"/>
</dbReference>
<dbReference type="AlphaFoldDB" id="A0A2U1K226"/>
<keyword evidence="15" id="KW-1185">Reference proteome</keyword>
<gene>
    <name evidence="14" type="primary">lepB</name>
    <name evidence="14" type="ORF">DCC39_10090</name>
</gene>
<dbReference type="Gene3D" id="2.10.109.10">
    <property type="entry name" value="Umud Fragment, subunit A"/>
    <property type="match status" value="1"/>
</dbReference>
<feature type="domain" description="Peptidase S26" evidence="13">
    <location>
        <begin position="9"/>
        <end position="174"/>
    </location>
</feature>
<evidence type="ECO:0000256" key="3">
    <source>
        <dbReference type="ARBA" id="ARBA00009370"/>
    </source>
</evidence>
<evidence type="ECO:0000313" key="14">
    <source>
        <dbReference type="EMBL" id="PWA11043.1"/>
    </source>
</evidence>
<evidence type="ECO:0000256" key="11">
    <source>
        <dbReference type="PIRSR" id="PIRSR600223-1"/>
    </source>
</evidence>
<accession>A0A2U1K226</accession>
<dbReference type="InterPro" id="IPR019758">
    <property type="entry name" value="Pept_S26A_signal_pept_1_CS"/>
</dbReference>
<evidence type="ECO:0000256" key="9">
    <source>
        <dbReference type="ARBA" id="ARBA00022989"/>
    </source>
</evidence>
<comment type="subcellular location">
    <subcellularLocation>
        <location evidence="2">Cell membrane</location>
        <topology evidence="2">Single-pass type II membrane protein</topology>
    </subcellularLocation>
    <subcellularLocation>
        <location evidence="12">Membrane</location>
        <topology evidence="12">Single-pass type II membrane protein</topology>
    </subcellularLocation>
</comment>
<feature type="transmembrane region" description="Helical" evidence="12">
    <location>
        <begin position="12"/>
        <end position="35"/>
    </location>
</feature>
<evidence type="ECO:0000256" key="8">
    <source>
        <dbReference type="ARBA" id="ARBA00022801"/>
    </source>
</evidence>
<dbReference type="PROSITE" id="PS00761">
    <property type="entry name" value="SPASE_I_3"/>
    <property type="match status" value="1"/>
</dbReference>
<keyword evidence="10 12" id="KW-0472">Membrane</keyword>
<evidence type="ECO:0000256" key="4">
    <source>
        <dbReference type="ARBA" id="ARBA00013208"/>
    </source>
</evidence>
<dbReference type="OrthoDB" id="9802919at2"/>
<dbReference type="GO" id="GO:0005886">
    <property type="term" value="C:plasma membrane"/>
    <property type="evidence" value="ECO:0007669"/>
    <property type="project" value="UniProtKB-SubCell"/>
</dbReference>
<dbReference type="PANTHER" id="PTHR43390">
    <property type="entry name" value="SIGNAL PEPTIDASE I"/>
    <property type="match status" value="1"/>
</dbReference>
<comment type="catalytic activity">
    <reaction evidence="1 12">
        <text>Cleavage of hydrophobic, N-terminal signal or leader sequences from secreted and periplasmic proteins.</text>
        <dbReference type="EC" id="3.4.21.89"/>
    </reaction>
</comment>
<comment type="caution">
    <text evidence="14">The sequence shown here is derived from an EMBL/GenBank/DDBJ whole genome shotgun (WGS) entry which is preliminary data.</text>
</comment>
<dbReference type="Pfam" id="PF10502">
    <property type="entry name" value="Peptidase_S26"/>
    <property type="match status" value="1"/>
</dbReference>
<dbReference type="SUPFAM" id="SSF51306">
    <property type="entry name" value="LexA/Signal peptidase"/>
    <property type="match status" value="1"/>
</dbReference>
<dbReference type="InterPro" id="IPR036286">
    <property type="entry name" value="LexA/Signal_pep-like_sf"/>
</dbReference>